<dbReference type="PANTHER" id="PTHR22870:SF466">
    <property type="entry name" value="ANKYRIN REPEAT-CONTAINING PROTEIN"/>
    <property type="match status" value="1"/>
</dbReference>
<dbReference type="Proteomes" id="UP001165190">
    <property type="component" value="Unassembled WGS sequence"/>
</dbReference>
<sequence length="545" mass="58121">MLACGGAHVVALTSGGKVLTCRRGNSGQLGHGDMANSLLTPKLVMSLESYFITQVSAGWSHSGFVSDERCIFTCGDGSFGQLGHGDYRSHCSPVKVSFFVNKNVEQIACGMRHSLVLSKGPNTAVDSLKDYAAKRRSLNRVNQGSVTRLKNEATSTEAAMGTAAMEVNQKSKRSIIEQQKDNENQRDKQEQQLWSWGAGTDGQLGSVRLQDEHLPQLLNLSSLSSAGSVSMLACGGAHVVALTSGGKVLTWRRGNSGQLGHGDMANSLLTPKLVMSLESYFITQVSAGWSHSGFVSDEGCVFTCGDGSFGQLGHACGMRHSLVLSKESSRNLLYEFGSGKRSQLAISIDRIKSVNTPEIIRRFDGVQIVTIAANGDHSAALSADGKLYTWGRGFGASSDFLSPQHLPSSSKFSKVVLGWNHALVLSDIGEVFMLGGNHHGKLSNPENTILSKHSSGEAAVLERVSSLDGMKIVEIAAGAEHSAVVTEDGAIKTWGWGEHGQLGLGSTSDESSPRTVSLGDEVVHKDGTVRVYCGSRFTYTIRFPP</sequence>
<organism evidence="3 4">
    <name type="scientific">Hibiscus trionum</name>
    <name type="common">Flower of an hour</name>
    <dbReference type="NCBI Taxonomy" id="183268"/>
    <lineage>
        <taxon>Eukaryota</taxon>
        <taxon>Viridiplantae</taxon>
        <taxon>Streptophyta</taxon>
        <taxon>Embryophyta</taxon>
        <taxon>Tracheophyta</taxon>
        <taxon>Spermatophyta</taxon>
        <taxon>Magnoliopsida</taxon>
        <taxon>eudicotyledons</taxon>
        <taxon>Gunneridae</taxon>
        <taxon>Pentapetalae</taxon>
        <taxon>rosids</taxon>
        <taxon>malvids</taxon>
        <taxon>Malvales</taxon>
        <taxon>Malvaceae</taxon>
        <taxon>Malvoideae</taxon>
        <taxon>Hibiscus</taxon>
    </lineage>
</organism>
<reference evidence="3" key="1">
    <citation type="submission" date="2023-05" db="EMBL/GenBank/DDBJ databases">
        <title>Genome and transcriptome analyses reveal genes involved in the formation of fine ridges on petal epidermal cells in Hibiscus trionum.</title>
        <authorList>
            <person name="Koshimizu S."/>
            <person name="Masuda S."/>
            <person name="Ishii T."/>
            <person name="Shirasu K."/>
            <person name="Hoshino A."/>
            <person name="Arita M."/>
        </authorList>
    </citation>
    <scope>NUCLEOTIDE SEQUENCE</scope>
    <source>
        <strain evidence="3">Hamamatsu line</strain>
    </source>
</reference>
<dbReference type="AlphaFoldDB" id="A0A9W7H4V3"/>
<dbReference type="InterPro" id="IPR009091">
    <property type="entry name" value="RCC1/BLIP-II"/>
</dbReference>
<feature type="repeat" description="RCC1" evidence="2">
    <location>
        <begin position="331"/>
        <end position="384"/>
    </location>
</feature>
<comment type="caution">
    <text evidence="3">The sequence shown here is derived from an EMBL/GenBank/DDBJ whole genome shotgun (WGS) entry which is preliminary data.</text>
</comment>
<dbReference type="EMBL" id="BSYR01000009">
    <property type="protein sequence ID" value="GMI70708.1"/>
    <property type="molecule type" value="Genomic_DNA"/>
</dbReference>
<dbReference type="InterPro" id="IPR051210">
    <property type="entry name" value="Ub_ligase/GEF_domain"/>
</dbReference>
<evidence type="ECO:0000313" key="4">
    <source>
        <dbReference type="Proteomes" id="UP001165190"/>
    </source>
</evidence>
<dbReference type="PANTHER" id="PTHR22870">
    <property type="entry name" value="REGULATOR OF CHROMOSOME CONDENSATION"/>
    <property type="match status" value="1"/>
</dbReference>
<keyword evidence="4" id="KW-1185">Reference proteome</keyword>
<dbReference type="InterPro" id="IPR000408">
    <property type="entry name" value="Reg_chr_condens"/>
</dbReference>
<dbReference type="Pfam" id="PF00415">
    <property type="entry name" value="RCC1"/>
    <property type="match status" value="5"/>
</dbReference>
<name>A0A9W7H4V3_HIBTR</name>
<dbReference type="Gene3D" id="2.130.10.30">
    <property type="entry name" value="Regulator of chromosome condensation 1/beta-lactamase-inhibitor protein II"/>
    <property type="match status" value="3"/>
</dbReference>
<dbReference type="PROSITE" id="PS00626">
    <property type="entry name" value="RCC1_2"/>
    <property type="match status" value="2"/>
</dbReference>
<dbReference type="SUPFAM" id="SSF50985">
    <property type="entry name" value="RCC1/BLIP-II"/>
    <property type="match status" value="3"/>
</dbReference>
<dbReference type="OrthoDB" id="70707at2759"/>
<feature type="repeat" description="RCC1" evidence="2">
    <location>
        <begin position="191"/>
        <end position="245"/>
    </location>
</feature>
<gene>
    <name evidence="3" type="ORF">HRI_000740100</name>
</gene>
<protein>
    <submittedName>
        <fullName evidence="3">SENSITIVE TO ABA 1</fullName>
    </submittedName>
</protein>
<dbReference type="Pfam" id="PF13540">
    <property type="entry name" value="RCC1_2"/>
    <property type="match status" value="1"/>
</dbReference>
<feature type="repeat" description="RCC1" evidence="2">
    <location>
        <begin position="489"/>
        <end position="544"/>
    </location>
</feature>
<feature type="repeat" description="RCC1" evidence="2">
    <location>
        <begin position="246"/>
        <end position="298"/>
    </location>
</feature>
<dbReference type="PRINTS" id="PR00633">
    <property type="entry name" value="RCCNDNSATION"/>
</dbReference>
<feature type="repeat" description="RCC1" evidence="2">
    <location>
        <begin position="429"/>
        <end position="488"/>
    </location>
</feature>
<evidence type="ECO:0000313" key="3">
    <source>
        <dbReference type="EMBL" id="GMI70708.1"/>
    </source>
</evidence>
<accession>A0A9W7H4V3</accession>
<dbReference type="PROSITE" id="PS50012">
    <property type="entry name" value="RCC1_3"/>
    <property type="match status" value="7"/>
</dbReference>
<keyword evidence="1" id="KW-0677">Repeat</keyword>
<feature type="repeat" description="RCC1" evidence="2">
    <location>
        <begin position="16"/>
        <end position="68"/>
    </location>
</feature>
<feature type="repeat" description="RCC1" evidence="2">
    <location>
        <begin position="69"/>
        <end position="120"/>
    </location>
</feature>
<evidence type="ECO:0000256" key="1">
    <source>
        <dbReference type="ARBA" id="ARBA00022737"/>
    </source>
</evidence>
<proteinExistence type="predicted"/>
<evidence type="ECO:0000256" key="2">
    <source>
        <dbReference type="PROSITE-ProRule" id="PRU00235"/>
    </source>
</evidence>